<gene>
    <name evidence="7" type="primary">tdiR_1</name>
    <name evidence="7" type="ORF">Fuma_00743</name>
</gene>
<dbReference type="SMART" id="SM00448">
    <property type="entry name" value="REC"/>
    <property type="match status" value="1"/>
</dbReference>
<keyword evidence="3" id="KW-0804">Transcription</keyword>
<dbReference type="InterPro" id="IPR016032">
    <property type="entry name" value="Sig_transdc_resp-reg_C-effctor"/>
</dbReference>
<dbReference type="Gene3D" id="1.10.10.10">
    <property type="entry name" value="Winged helix-like DNA-binding domain superfamily/Winged helix DNA-binding domain"/>
    <property type="match status" value="1"/>
</dbReference>
<organism evidence="7 8">
    <name type="scientific">Fuerstiella marisgermanici</name>
    <dbReference type="NCBI Taxonomy" id="1891926"/>
    <lineage>
        <taxon>Bacteria</taxon>
        <taxon>Pseudomonadati</taxon>
        <taxon>Planctomycetota</taxon>
        <taxon>Planctomycetia</taxon>
        <taxon>Planctomycetales</taxon>
        <taxon>Planctomycetaceae</taxon>
        <taxon>Fuerstiella</taxon>
    </lineage>
</organism>
<proteinExistence type="predicted"/>
<dbReference type="Pfam" id="PF00072">
    <property type="entry name" value="Response_reg"/>
    <property type="match status" value="1"/>
</dbReference>
<evidence type="ECO:0000259" key="5">
    <source>
        <dbReference type="PROSITE" id="PS50043"/>
    </source>
</evidence>
<dbReference type="SMART" id="SM00421">
    <property type="entry name" value="HTH_LUXR"/>
    <property type="match status" value="1"/>
</dbReference>
<sequence>MSNEYNTPDEAAPEKTAAAKMRERPQCVYVIDDEIQVLDVIALQLNAAGYNVRTFSRAIEFLEALHELESGVVLSDQRMPELNGLQVQQQLQPFGHKFSLILLSGYPETSVAVTAMKQGAVTVLDKPYNKDQLLASLKDAFAVLNRASSDEQGLPPMLAQGERYLDRLSMRERQVVDLVYEGETNKSIGIRLGISIKTVEKHRGKAMRKMEVSSLAELIRLMDRELRGSSNP</sequence>
<evidence type="ECO:0000313" key="8">
    <source>
        <dbReference type="Proteomes" id="UP000187735"/>
    </source>
</evidence>
<dbReference type="Pfam" id="PF00196">
    <property type="entry name" value="GerE"/>
    <property type="match status" value="1"/>
</dbReference>
<dbReference type="InterPro" id="IPR000792">
    <property type="entry name" value="Tscrpt_reg_LuxR_C"/>
</dbReference>
<evidence type="ECO:0000259" key="6">
    <source>
        <dbReference type="PROSITE" id="PS50110"/>
    </source>
</evidence>
<dbReference type="Proteomes" id="UP000187735">
    <property type="component" value="Chromosome"/>
</dbReference>
<dbReference type="CDD" id="cd06170">
    <property type="entry name" value="LuxR_C_like"/>
    <property type="match status" value="1"/>
</dbReference>
<feature type="domain" description="Response regulatory" evidence="6">
    <location>
        <begin position="27"/>
        <end position="141"/>
    </location>
</feature>
<feature type="modified residue" description="4-aspartylphosphate" evidence="4">
    <location>
        <position position="76"/>
    </location>
</feature>
<accession>A0A1P8WAP3</accession>
<evidence type="ECO:0000256" key="4">
    <source>
        <dbReference type="PROSITE-ProRule" id="PRU00169"/>
    </source>
</evidence>
<name>A0A1P8WAP3_9PLAN</name>
<dbReference type="PROSITE" id="PS50110">
    <property type="entry name" value="RESPONSE_REGULATORY"/>
    <property type="match status" value="1"/>
</dbReference>
<dbReference type="GO" id="GO:0003677">
    <property type="term" value="F:DNA binding"/>
    <property type="evidence" value="ECO:0007669"/>
    <property type="project" value="UniProtKB-KW"/>
</dbReference>
<dbReference type="KEGG" id="fmr:Fuma_00743"/>
<keyword evidence="2" id="KW-0238">DNA-binding</keyword>
<dbReference type="InterPro" id="IPR011006">
    <property type="entry name" value="CheY-like_superfamily"/>
</dbReference>
<dbReference type="STRING" id="1891926.Fuma_00743"/>
<reference evidence="7 8" key="1">
    <citation type="journal article" date="2016" name="Front. Microbiol.">
        <title>Fuerstia marisgermanicae gen. nov., sp. nov., an Unusual Member of the Phylum Planctomycetes from the German Wadden Sea.</title>
        <authorList>
            <person name="Kohn T."/>
            <person name="Heuer A."/>
            <person name="Jogler M."/>
            <person name="Vollmers J."/>
            <person name="Boedeker C."/>
            <person name="Bunk B."/>
            <person name="Rast P."/>
            <person name="Borchert D."/>
            <person name="Glockner I."/>
            <person name="Freese H.M."/>
            <person name="Klenk H.P."/>
            <person name="Overmann J."/>
            <person name="Kaster A.K."/>
            <person name="Rohde M."/>
            <person name="Wiegand S."/>
            <person name="Jogler C."/>
        </authorList>
    </citation>
    <scope>NUCLEOTIDE SEQUENCE [LARGE SCALE GENOMIC DNA]</scope>
    <source>
        <strain evidence="7 8">NH11</strain>
    </source>
</reference>
<dbReference type="PANTHER" id="PTHR44688">
    <property type="entry name" value="DNA-BINDING TRANSCRIPTIONAL ACTIVATOR DEVR_DOSR"/>
    <property type="match status" value="1"/>
</dbReference>
<evidence type="ECO:0000313" key="7">
    <source>
        <dbReference type="EMBL" id="APZ91157.1"/>
    </source>
</evidence>
<dbReference type="SUPFAM" id="SSF52172">
    <property type="entry name" value="CheY-like"/>
    <property type="match status" value="1"/>
</dbReference>
<protein>
    <submittedName>
        <fullName evidence="7">Transcriptional regulatory protein TdiR</fullName>
    </submittedName>
</protein>
<dbReference type="PANTHER" id="PTHR44688:SF16">
    <property type="entry name" value="DNA-BINDING TRANSCRIPTIONAL ACTIVATOR DEVR_DOSR"/>
    <property type="match status" value="1"/>
</dbReference>
<dbReference type="InterPro" id="IPR036388">
    <property type="entry name" value="WH-like_DNA-bd_sf"/>
</dbReference>
<keyword evidence="1" id="KW-0805">Transcription regulation</keyword>
<dbReference type="EMBL" id="CP017641">
    <property type="protein sequence ID" value="APZ91157.1"/>
    <property type="molecule type" value="Genomic_DNA"/>
</dbReference>
<evidence type="ECO:0000256" key="2">
    <source>
        <dbReference type="ARBA" id="ARBA00023125"/>
    </source>
</evidence>
<feature type="domain" description="HTH luxR-type" evidence="5">
    <location>
        <begin position="161"/>
        <end position="226"/>
    </location>
</feature>
<dbReference type="Gene3D" id="3.40.50.2300">
    <property type="match status" value="1"/>
</dbReference>
<keyword evidence="4" id="KW-0597">Phosphoprotein</keyword>
<dbReference type="SUPFAM" id="SSF46894">
    <property type="entry name" value="C-terminal effector domain of the bipartite response regulators"/>
    <property type="match status" value="1"/>
</dbReference>
<dbReference type="GO" id="GO:0006355">
    <property type="term" value="P:regulation of DNA-templated transcription"/>
    <property type="evidence" value="ECO:0007669"/>
    <property type="project" value="InterPro"/>
</dbReference>
<evidence type="ECO:0000256" key="1">
    <source>
        <dbReference type="ARBA" id="ARBA00023015"/>
    </source>
</evidence>
<evidence type="ECO:0000256" key="3">
    <source>
        <dbReference type="ARBA" id="ARBA00023163"/>
    </source>
</evidence>
<dbReference type="GO" id="GO:0000160">
    <property type="term" value="P:phosphorelay signal transduction system"/>
    <property type="evidence" value="ECO:0007669"/>
    <property type="project" value="InterPro"/>
</dbReference>
<dbReference type="PROSITE" id="PS50043">
    <property type="entry name" value="HTH_LUXR_2"/>
    <property type="match status" value="1"/>
</dbReference>
<dbReference type="PRINTS" id="PR00038">
    <property type="entry name" value="HTHLUXR"/>
</dbReference>
<dbReference type="OrthoDB" id="271936at2"/>
<dbReference type="AlphaFoldDB" id="A0A1P8WAP3"/>
<dbReference type="RefSeq" id="WP_083731784.1">
    <property type="nucleotide sequence ID" value="NZ_CP017641.1"/>
</dbReference>
<keyword evidence="8" id="KW-1185">Reference proteome</keyword>
<dbReference type="InterPro" id="IPR001789">
    <property type="entry name" value="Sig_transdc_resp-reg_receiver"/>
</dbReference>